<dbReference type="RefSeq" id="WP_015675635.1">
    <property type="nucleotide sequence ID" value="NZ_AOGX02000001.1"/>
</dbReference>
<gene>
    <name evidence="1" type="ORF">LEP1GSC202_2218</name>
</gene>
<evidence type="ECO:0000313" key="2">
    <source>
        <dbReference type="Proteomes" id="UP000013996"/>
    </source>
</evidence>
<dbReference type="EMBL" id="AOGX02000001">
    <property type="protein sequence ID" value="EOQ90793.1"/>
    <property type="molecule type" value="Genomic_DNA"/>
</dbReference>
<dbReference type="AlphaFoldDB" id="A0A5E8HJA2"/>
<accession>A0A5E8HJA2</accession>
<evidence type="ECO:0000313" key="1">
    <source>
        <dbReference type="EMBL" id="EOQ90793.1"/>
    </source>
</evidence>
<comment type="caution">
    <text evidence="1">The sequence shown here is derived from an EMBL/GenBank/DDBJ whole genome shotgun (WGS) entry which is preliminary data.</text>
</comment>
<proteinExistence type="predicted"/>
<dbReference type="Proteomes" id="UP000013996">
    <property type="component" value="Unassembled WGS sequence"/>
</dbReference>
<protein>
    <submittedName>
        <fullName evidence="1">Uncharacterized protein</fullName>
    </submittedName>
</protein>
<name>A0A5E8HJA2_9LEPT</name>
<sequence length="60" mass="6600">MEYKTIVVETKAGFFKSSFQKLGPKIEEASSKLSKEGYDVFSITTTGLPGHPSAFITGRR</sequence>
<reference evidence="1 2" key="1">
    <citation type="submission" date="2013-04" db="EMBL/GenBank/DDBJ databases">
        <authorList>
            <person name="Harkins D.M."/>
            <person name="Durkin A.S."/>
            <person name="Brinkac L.M."/>
            <person name="Haft D.H."/>
            <person name="Selengut J.D."/>
            <person name="Sanka R."/>
            <person name="DePew J."/>
            <person name="Purushe J."/>
            <person name="Hartskeerl R.A."/>
            <person name="Ahmed A."/>
            <person name="van der Linden H."/>
            <person name="Goris M.G.A."/>
            <person name="Vinetz J.M."/>
            <person name="Sutton G.G."/>
            <person name="Nierman W.C."/>
            <person name="Fouts D.E."/>
        </authorList>
    </citation>
    <scope>NUCLEOTIDE SEQUENCE [LARGE SCALE GENOMIC DNA]</scope>
    <source>
        <strain evidence="1 2">Sao Paulo</strain>
    </source>
</reference>
<organism evidence="1 2">
    <name type="scientific">Leptospira yanagawae serovar Saopaulo str. Sao Paulo = ATCC 700523</name>
    <dbReference type="NCBI Taxonomy" id="1249483"/>
    <lineage>
        <taxon>Bacteria</taxon>
        <taxon>Pseudomonadati</taxon>
        <taxon>Spirochaetota</taxon>
        <taxon>Spirochaetia</taxon>
        <taxon>Leptospirales</taxon>
        <taxon>Leptospiraceae</taxon>
        <taxon>Leptospira</taxon>
    </lineage>
</organism>